<dbReference type="Pfam" id="PF02805">
    <property type="entry name" value="Ada_Zn_binding"/>
    <property type="match status" value="1"/>
</dbReference>
<dbReference type="Gene3D" id="1.10.10.10">
    <property type="entry name" value="Winged helix-like DNA-binding domain superfamily/Winged helix DNA-binding domain"/>
    <property type="match status" value="1"/>
</dbReference>
<comment type="catalytic activity">
    <reaction evidence="14">
        <text>a 6-O-methyl-2'-deoxyguanosine in DNA + L-cysteinyl-[protein] = S-methyl-L-cysteinyl-[protein] + a 2'-deoxyguanosine in DNA</text>
        <dbReference type="Rhea" id="RHEA:24000"/>
        <dbReference type="Rhea" id="RHEA-COMP:10131"/>
        <dbReference type="Rhea" id="RHEA-COMP:10132"/>
        <dbReference type="Rhea" id="RHEA-COMP:11367"/>
        <dbReference type="Rhea" id="RHEA-COMP:11368"/>
        <dbReference type="ChEBI" id="CHEBI:29950"/>
        <dbReference type="ChEBI" id="CHEBI:82612"/>
        <dbReference type="ChEBI" id="CHEBI:85445"/>
        <dbReference type="ChEBI" id="CHEBI:85448"/>
        <dbReference type="EC" id="2.1.1.63"/>
    </reaction>
</comment>
<evidence type="ECO:0000313" key="19">
    <source>
        <dbReference type="Proteomes" id="UP000483432"/>
    </source>
</evidence>
<dbReference type="Proteomes" id="UP000483432">
    <property type="component" value="Unassembled WGS sequence"/>
</dbReference>
<evidence type="ECO:0000313" key="18">
    <source>
        <dbReference type="EMBL" id="NDP46906.1"/>
    </source>
</evidence>
<evidence type="ECO:0000256" key="6">
    <source>
        <dbReference type="ARBA" id="ARBA00022723"/>
    </source>
</evidence>
<evidence type="ECO:0000256" key="5">
    <source>
        <dbReference type="ARBA" id="ARBA00022679"/>
    </source>
</evidence>
<dbReference type="GO" id="GO:0043565">
    <property type="term" value="F:sequence-specific DNA binding"/>
    <property type="evidence" value="ECO:0007669"/>
    <property type="project" value="InterPro"/>
</dbReference>
<dbReference type="InterPro" id="IPR036388">
    <property type="entry name" value="WH-like_DNA-bd_sf"/>
</dbReference>
<dbReference type="PROSITE" id="PS00041">
    <property type="entry name" value="HTH_ARAC_FAMILY_1"/>
    <property type="match status" value="1"/>
</dbReference>
<dbReference type="Gene3D" id="3.30.160.70">
    <property type="entry name" value="Methylated DNA-protein cysteine methyltransferase domain"/>
    <property type="match status" value="1"/>
</dbReference>
<dbReference type="GO" id="GO:0003908">
    <property type="term" value="F:methylated-DNA-[protein]-cysteine S-methyltransferase activity"/>
    <property type="evidence" value="ECO:0007669"/>
    <property type="project" value="UniProtKB-EC"/>
</dbReference>
<keyword evidence="9" id="KW-0805">Transcription regulation</keyword>
<evidence type="ECO:0000256" key="4">
    <source>
        <dbReference type="ARBA" id="ARBA00022603"/>
    </source>
</evidence>
<dbReference type="NCBIfam" id="TIGR00589">
    <property type="entry name" value="ogt"/>
    <property type="match status" value="1"/>
</dbReference>
<dbReference type="SUPFAM" id="SSF46689">
    <property type="entry name" value="Homeodomain-like"/>
    <property type="match status" value="1"/>
</dbReference>
<dbReference type="PIRSF" id="PIRSF000409">
    <property type="entry name" value="Ada"/>
    <property type="match status" value="1"/>
</dbReference>
<keyword evidence="13" id="KW-0234">DNA repair</keyword>
<dbReference type="FunFam" id="3.40.10.10:FF:000001">
    <property type="entry name" value="DNA-3-methyladenine glycosylase 2"/>
    <property type="match status" value="1"/>
</dbReference>
<dbReference type="SUPFAM" id="SSF46767">
    <property type="entry name" value="Methylated DNA-protein cysteine methyltransferase, C-terminal domain"/>
    <property type="match status" value="1"/>
</dbReference>
<feature type="binding site" evidence="16">
    <location>
        <position position="67"/>
    </location>
    <ligand>
        <name>Zn(2+)</name>
        <dbReference type="ChEBI" id="CHEBI:29105"/>
    </ligand>
</feature>
<dbReference type="InterPro" id="IPR036631">
    <property type="entry name" value="MGMT_N_sf"/>
</dbReference>
<dbReference type="Gene3D" id="1.10.10.60">
    <property type="entry name" value="Homeodomain-like"/>
    <property type="match status" value="1"/>
</dbReference>
<evidence type="ECO:0000256" key="9">
    <source>
        <dbReference type="ARBA" id="ARBA00023015"/>
    </source>
</evidence>
<evidence type="ECO:0000256" key="8">
    <source>
        <dbReference type="ARBA" id="ARBA00022833"/>
    </source>
</evidence>
<evidence type="ECO:0000256" key="16">
    <source>
        <dbReference type="PIRSR" id="PIRSR000409-3"/>
    </source>
</evidence>
<dbReference type="EMBL" id="JAAFGW010000005">
    <property type="protein sequence ID" value="NDP46906.1"/>
    <property type="molecule type" value="Genomic_DNA"/>
</dbReference>
<dbReference type="InterPro" id="IPR016221">
    <property type="entry name" value="Bifunct_regulatory_prot_Ada"/>
</dbReference>
<evidence type="ECO:0000256" key="3">
    <source>
        <dbReference type="ARBA" id="ARBA00011918"/>
    </source>
</evidence>
<dbReference type="PROSITE" id="PS01124">
    <property type="entry name" value="HTH_ARAC_FAMILY_2"/>
    <property type="match status" value="1"/>
</dbReference>
<evidence type="ECO:0000256" key="13">
    <source>
        <dbReference type="ARBA" id="ARBA00023204"/>
    </source>
</evidence>
<comment type="catalytic activity">
    <reaction evidence="1">
        <text>a 4-O-methyl-thymidine in DNA + L-cysteinyl-[protein] = a thymidine in DNA + S-methyl-L-cysteinyl-[protein]</text>
        <dbReference type="Rhea" id="RHEA:53428"/>
        <dbReference type="Rhea" id="RHEA-COMP:10131"/>
        <dbReference type="Rhea" id="RHEA-COMP:10132"/>
        <dbReference type="Rhea" id="RHEA-COMP:13555"/>
        <dbReference type="Rhea" id="RHEA-COMP:13556"/>
        <dbReference type="ChEBI" id="CHEBI:29950"/>
        <dbReference type="ChEBI" id="CHEBI:82612"/>
        <dbReference type="ChEBI" id="CHEBI:137386"/>
        <dbReference type="ChEBI" id="CHEBI:137387"/>
        <dbReference type="EC" id="2.1.1.63"/>
    </reaction>
</comment>
<dbReference type="FunFam" id="1.10.10.10:FF:000214">
    <property type="entry name" value="Methylated-DNA--protein-cysteine methyltransferase"/>
    <property type="match status" value="1"/>
</dbReference>
<feature type="active site" description="Nucleophile; methyl group acceptor from methylphosphotriester" evidence="15">
    <location>
        <position position="33"/>
    </location>
</feature>
<dbReference type="InterPro" id="IPR035451">
    <property type="entry name" value="Ada-like_dom_sf"/>
</dbReference>
<evidence type="ECO:0000256" key="7">
    <source>
        <dbReference type="ARBA" id="ARBA00022763"/>
    </source>
</evidence>
<dbReference type="Pfam" id="PF12833">
    <property type="entry name" value="HTH_18"/>
    <property type="match status" value="1"/>
</dbReference>
<dbReference type="CDD" id="cd06445">
    <property type="entry name" value="ATase"/>
    <property type="match status" value="1"/>
</dbReference>
<gene>
    <name evidence="18" type="primary">ada</name>
    <name evidence="18" type="ORF">GZ085_00680</name>
</gene>
<evidence type="ECO:0000256" key="10">
    <source>
        <dbReference type="ARBA" id="ARBA00023125"/>
    </source>
</evidence>
<keyword evidence="4 18" id="KW-0489">Methyltransferase</keyword>
<dbReference type="PANTHER" id="PTHR10815:SF14">
    <property type="entry name" value="BIFUNCTIONAL TRANSCRIPTIONAL ACTIVATOR_DNA REPAIR ENZYME ADA"/>
    <property type="match status" value="1"/>
</dbReference>
<organism evidence="18 19">
    <name type="scientific">Sulfuriferula multivorans</name>
    <dbReference type="NCBI Taxonomy" id="1559896"/>
    <lineage>
        <taxon>Bacteria</taxon>
        <taxon>Pseudomonadati</taxon>
        <taxon>Pseudomonadota</taxon>
        <taxon>Betaproteobacteria</taxon>
        <taxon>Nitrosomonadales</taxon>
        <taxon>Sulfuricellaceae</taxon>
        <taxon>Sulfuriferula</taxon>
    </lineage>
</organism>
<comment type="cofactor">
    <cofactor evidence="16">
        <name>Zn(2+)</name>
        <dbReference type="ChEBI" id="CHEBI:29105"/>
    </cofactor>
    <text evidence="16">Binds 1 zinc ion per subunit.</text>
</comment>
<dbReference type="InterPro" id="IPR018062">
    <property type="entry name" value="HTH_AraC-typ_CS"/>
</dbReference>
<dbReference type="GO" id="GO:0003700">
    <property type="term" value="F:DNA-binding transcription factor activity"/>
    <property type="evidence" value="ECO:0007669"/>
    <property type="project" value="InterPro"/>
</dbReference>
<dbReference type="Pfam" id="PF02870">
    <property type="entry name" value="Methyltransf_1N"/>
    <property type="match status" value="1"/>
</dbReference>
<dbReference type="AlphaFoldDB" id="A0A7C9P2C8"/>
<evidence type="ECO:0000256" key="12">
    <source>
        <dbReference type="ARBA" id="ARBA00023163"/>
    </source>
</evidence>
<keyword evidence="7" id="KW-0227">DNA damage</keyword>
<keyword evidence="6 16" id="KW-0479">Metal-binding</keyword>
<keyword evidence="12" id="KW-0804">Transcription</keyword>
<dbReference type="GO" id="GO:0008270">
    <property type="term" value="F:zinc ion binding"/>
    <property type="evidence" value="ECO:0007669"/>
    <property type="project" value="InterPro"/>
</dbReference>
<evidence type="ECO:0000256" key="1">
    <source>
        <dbReference type="ARBA" id="ARBA00001286"/>
    </source>
</evidence>
<dbReference type="GO" id="GO:0032259">
    <property type="term" value="P:methylation"/>
    <property type="evidence" value="ECO:0007669"/>
    <property type="project" value="UniProtKB-KW"/>
</dbReference>
<evidence type="ECO:0000256" key="2">
    <source>
        <dbReference type="ARBA" id="ARBA00008711"/>
    </source>
</evidence>
<dbReference type="InterPro" id="IPR036217">
    <property type="entry name" value="MethylDNA_cys_MeTrfase_DNAb"/>
</dbReference>
<dbReference type="SUPFAM" id="SSF53155">
    <property type="entry name" value="Methylated DNA-protein cysteine methyltransferase domain"/>
    <property type="match status" value="1"/>
</dbReference>
<dbReference type="InterPro" id="IPR009057">
    <property type="entry name" value="Homeodomain-like_sf"/>
</dbReference>
<dbReference type="InterPro" id="IPR001497">
    <property type="entry name" value="MethylDNA_cys_MeTrfase_AS"/>
</dbReference>
<dbReference type="SUPFAM" id="SSF57884">
    <property type="entry name" value="Ada DNA repair protein, N-terminal domain (N-Ada 10)"/>
    <property type="match status" value="1"/>
</dbReference>
<proteinExistence type="inferred from homology"/>
<dbReference type="InterPro" id="IPR018060">
    <property type="entry name" value="HTH_AraC"/>
</dbReference>
<keyword evidence="8 16" id="KW-0862">Zinc</keyword>
<feature type="binding site" evidence="16">
    <location>
        <position position="37"/>
    </location>
    <ligand>
        <name>Zn(2+)</name>
        <dbReference type="ChEBI" id="CHEBI:29105"/>
    </ligand>
</feature>
<feature type="binding site" evidence="16">
    <location>
        <position position="33"/>
    </location>
    <ligand>
        <name>Zn(2+)</name>
        <dbReference type="ChEBI" id="CHEBI:29105"/>
    </ligand>
</feature>
<keyword evidence="10 18" id="KW-0238">DNA-binding</keyword>
<evidence type="ECO:0000259" key="17">
    <source>
        <dbReference type="PROSITE" id="PS01124"/>
    </source>
</evidence>
<keyword evidence="5 18" id="KW-0808">Transferase</keyword>
<feature type="domain" description="HTH araC/xylS-type" evidence="17">
    <location>
        <begin position="83"/>
        <end position="179"/>
    </location>
</feature>
<keyword evidence="11" id="KW-0010">Activator</keyword>
<name>A0A7C9P2C8_9PROT</name>
<dbReference type="InterPro" id="IPR008332">
    <property type="entry name" value="MethylG_MeTrfase_N"/>
</dbReference>
<evidence type="ECO:0000256" key="14">
    <source>
        <dbReference type="ARBA" id="ARBA00049348"/>
    </source>
</evidence>
<reference evidence="18 19" key="1">
    <citation type="submission" date="2019-09" db="EMBL/GenBank/DDBJ databases">
        <title>H2 Metabolism Revealed by Metagenomic Analysis in Subglacial Sediment of East Antarctica.</title>
        <authorList>
            <person name="Yang Z."/>
            <person name="Zhang Y."/>
            <person name="Lv Y."/>
            <person name="Yan W."/>
            <person name="Xiao X."/>
            <person name="Sun B."/>
            <person name="Ma H."/>
        </authorList>
    </citation>
    <scope>NUCLEOTIDE SEQUENCE [LARGE SCALE GENOMIC DNA]</scope>
    <source>
        <strain evidence="18">Bin2_2</strain>
    </source>
</reference>
<dbReference type="NCBIfam" id="NF011964">
    <property type="entry name" value="PRK15435.1"/>
    <property type="match status" value="1"/>
</dbReference>
<dbReference type="InterPro" id="IPR014048">
    <property type="entry name" value="MethylDNA_cys_MeTrfase_DNA-bd"/>
</dbReference>
<feature type="active site" description="Nucleophile; methyl group acceptor from either O6-methylguanine or O4-methylthymine" evidence="15">
    <location>
        <position position="317"/>
    </location>
</feature>
<sequence>MPLAEARWQAVACRDPQVDGQFVYAVKTTGIYCRPSCPSRSAKRQNVAFFDTADLAVAAGYRACKRCKPDMQSQQQDRNALVLQACQAIENSTSALSLEQLAQQAQLSRYHFHRIFKNVTGLTPKAYQQAVQAKRIAASLQSAPSITDAIYGAGFNSSGRFYDSAHALLGMQPKRFREGGKGKYIRYEIEPCALGWVIVAATRQGVCAIEFGDVAQTLSEQIHERFHQASFEEADAEFKRWVAQVIRYLDQPQGILSLPLDIRGTVFQRRVWQAMQTIPAGQTASYSEVAERIGQPKAFRAVAHACACNAIAVAIPCHRVIRSNGNLSEYRWGSERKAELLRRQRKK</sequence>
<evidence type="ECO:0000256" key="11">
    <source>
        <dbReference type="ARBA" id="ARBA00023159"/>
    </source>
</evidence>
<dbReference type="PROSITE" id="PS00374">
    <property type="entry name" value="MGMT"/>
    <property type="match status" value="1"/>
</dbReference>
<dbReference type="Gene3D" id="3.40.10.10">
    <property type="entry name" value="DNA Methylphosphotriester Repair Domain"/>
    <property type="match status" value="1"/>
</dbReference>
<dbReference type="InterPro" id="IPR004026">
    <property type="entry name" value="Ada_DNA_repair_Zn-bd"/>
</dbReference>
<dbReference type="PANTHER" id="PTHR10815">
    <property type="entry name" value="METHYLATED-DNA--PROTEIN-CYSTEINE METHYLTRANSFERASE"/>
    <property type="match status" value="1"/>
</dbReference>
<dbReference type="GO" id="GO:0006307">
    <property type="term" value="P:DNA alkylation repair"/>
    <property type="evidence" value="ECO:0007669"/>
    <property type="project" value="UniProtKB-ARBA"/>
</dbReference>
<protein>
    <recommendedName>
        <fullName evidence="3">methylated-DNA--[protein]-cysteine S-methyltransferase</fullName>
        <ecNumber evidence="3">2.1.1.63</ecNumber>
    </recommendedName>
</protein>
<comment type="similarity">
    <text evidence="2">Belongs to the MGMT family.</text>
</comment>
<feature type="binding site" evidence="16">
    <location>
        <position position="64"/>
    </location>
    <ligand>
        <name>Zn(2+)</name>
        <dbReference type="ChEBI" id="CHEBI:29105"/>
    </ligand>
</feature>
<comment type="caution">
    <text evidence="18">The sequence shown here is derived from an EMBL/GenBank/DDBJ whole genome shotgun (WGS) entry which is preliminary data.</text>
</comment>
<dbReference type="SMART" id="SM00342">
    <property type="entry name" value="HTH_ARAC"/>
    <property type="match status" value="1"/>
</dbReference>
<accession>A0A7C9P2C8</accession>
<evidence type="ECO:0000256" key="15">
    <source>
        <dbReference type="PIRSR" id="PIRSR000409-1"/>
    </source>
</evidence>
<dbReference type="Pfam" id="PF01035">
    <property type="entry name" value="DNA_binding_1"/>
    <property type="match status" value="1"/>
</dbReference>
<dbReference type="EC" id="2.1.1.63" evidence="3"/>